<dbReference type="InParanoid" id="A0A5J5EZD4"/>
<gene>
    <name evidence="1" type="ORF">FN846DRAFT_679339</name>
</gene>
<comment type="caution">
    <text evidence="1">The sequence shown here is derived from an EMBL/GenBank/DDBJ whole genome shotgun (WGS) entry which is preliminary data.</text>
</comment>
<proteinExistence type="predicted"/>
<name>A0A5J5EZD4_9PEZI</name>
<reference evidence="1 2" key="1">
    <citation type="submission" date="2019-09" db="EMBL/GenBank/DDBJ databases">
        <title>Draft genome of the ectomycorrhizal ascomycete Sphaerosporella brunnea.</title>
        <authorList>
            <consortium name="DOE Joint Genome Institute"/>
            <person name="Benucci G.M."/>
            <person name="Marozzi G."/>
            <person name="Antonielli L."/>
            <person name="Sanchez S."/>
            <person name="Marco P."/>
            <person name="Wang X."/>
            <person name="Falini L.B."/>
            <person name="Barry K."/>
            <person name="Haridas S."/>
            <person name="Lipzen A."/>
            <person name="Labutti K."/>
            <person name="Grigoriev I.V."/>
            <person name="Murat C."/>
            <person name="Martin F."/>
            <person name="Albertini E."/>
            <person name="Donnini D."/>
            <person name="Bonito G."/>
        </authorList>
    </citation>
    <scope>NUCLEOTIDE SEQUENCE [LARGE SCALE GENOMIC DNA]</scope>
    <source>
        <strain evidence="1 2">Sb_GMNB300</strain>
    </source>
</reference>
<dbReference type="Proteomes" id="UP000326924">
    <property type="component" value="Unassembled WGS sequence"/>
</dbReference>
<keyword evidence="2" id="KW-1185">Reference proteome</keyword>
<organism evidence="1 2">
    <name type="scientific">Sphaerosporella brunnea</name>
    <dbReference type="NCBI Taxonomy" id="1250544"/>
    <lineage>
        <taxon>Eukaryota</taxon>
        <taxon>Fungi</taxon>
        <taxon>Dikarya</taxon>
        <taxon>Ascomycota</taxon>
        <taxon>Pezizomycotina</taxon>
        <taxon>Pezizomycetes</taxon>
        <taxon>Pezizales</taxon>
        <taxon>Pyronemataceae</taxon>
        <taxon>Sphaerosporella</taxon>
    </lineage>
</organism>
<dbReference type="EMBL" id="VXIS01000070">
    <property type="protein sequence ID" value="KAA8908190.1"/>
    <property type="molecule type" value="Genomic_DNA"/>
</dbReference>
<evidence type="ECO:0000313" key="1">
    <source>
        <dbReference type="EMBL" id="KAA8908190.1"/>
    </source>
</evidence>
<protein>
    <submittedName>
        <fullName evidence="1">Uncharacterized protein</fullName>
    </submittedName>
</protein>
<evidence type="ECO:0000313" key="2">
    <source>
        <dbReference type="Proteomes" id="UP000326924"/>
    </source>
</evidence>
<accession>A0A5J5EZD4</accession>
<sequence length="235" mass="26547">MAVSTRLALFRDSIPSSPRESPPSIRKKPFSFDIPNAGSRNRRLAAPSRIDLLARFACAGCQFRQLIMNCLLRRRTRKPGPSVYYLVPRAFHQEASPICAAFLRPEALGRCASCMLLERGFCLEKGGRREAGACAARGPKLGVAPAQAEKSPNPDSCSGCTTHITSYRHQLRSRTHARVGRGSRRGWMRVLRDARSNRAHLSRKICQWQFRLMGRDLLRVPFWVGRRPPMHNGRR</sequence>
<dbReference type="AlphaFoldDB" id="A0A5J5EZD4"/>